<dbReference type="EMBL" id="NVCU01000330">
    <property type="protein sequence ID" value="PFT79064.1"/>
    <property type="molecule type" value="Genomic_DNA"/>
</dbReference>
<dbReference type="Proteomes" id="UP000225910">
    <property type="component" value="Unassembled WGS sequence"/>
</dbReference>
<accession>A0A9X7FZI9</accession>
<dbReference type="RefSeq" id="WP_098679851.1">
    <property type="nucleotide sequence ID" value="NZ_NVCU01000330.1"/>
</dbReference>
<organism evidence="1 2">
    <name type="scientific">Bacillus thuringiensis</name>
    <dbReference type="NCBI Taxonomy" id="1428"/>
    <lineage>
        <taxon>Bacteria</taxon>
        <taxon>Bacillati</taxon>
        <taxon>Bacillota</taxon>
        <taxon>Bacilli</taxon>
        <taxon>Bacillales</taxon>
        <taxon>Bacillaceae</taxon>
        <taxon>Bacillus</taxon>
        <taxon>Bacillus cereus group</taxon>
    </lineage>
</organism>
<sequence length="149" mass="17106">MTQKSKIIAVIVALVAVLGIGSTLVFSNSKKGELEELSPQEIKKFMSQDGTGFVVYSFDKEQRDFFTNQVKKVFEKNTVSGKELNSYHPGYDGTKGQSYYGVKQRPDILAYYQKGELKKEIPFEKYKSSDLEKELDVFVRNMKEMYIDK</sequence>
<proteinExistence type="predicted"/>
<gene>
    <name evidence="1" type="ORF">COK81_27470</name>
</gene>
<protein>
    <submittedName>
        <fullName evidence="1">Uncharacterized protein</fullName>
    </submittedName>
</protein>
<name>A0A9X7FZI9_BACTU</name>
<evidence type="ECO:0000313" key="1">
    <source>
        <dbReference type="EMBL" id="PFT79064.1"/>
    </source>
</evidence>
<comment type="caution">
    <text evidence="1">The sequence shown here is derived from an EMBL/GenBank/DDBJ whole genome shotgun (WGS) entry which is preliminary data.</text>
</comment>
<dbReference type="AlphaFoldDB" id="A0A9X7FZI9"/>
<reference evidence="1 2" key="1">
    <citation type="submission" date="2017-09" db="EMBL/GenBank/DDBJ databases">
        <title>Large-scale bioinformatics analysis of Bacillus genomes uncovers conserved roles of natural products in bacterial physiology.</title>
        <authorList>
            <consortium name="Agbiome Team Llc"/>
            <person name="Bleich R.M."/>
            <person name="Grubbs K.J."/>
            <person name="Santa Maria K.C."/>
            <person name="Allen S.E."/>
            <person name="Farag S."/>
            <person name="Shank E.A."/>
            <person name="Bowers A."/>
        </authorList>
    </citation>
    <scope>NUCLEOTIDE SEQUENCE [LARGE SCALE GENOMIC DNA]</scope>
    <source>
        <strain evidence="1 2">AFS064137</strain>
    </source>
</reference>
<evidence type="ECO:0000313" key="2">
    <source>
        <dbReference type="Proteomes" id="UP000225910"/>
    </source>
</evidence>